<accession>A0ABR2W6E6</accession>
<evidence type="ECO:0000313" key="2">
    <source>
        <dbReference type="Proteomes" id="UP001479436"/>
    </source>
</evidence>
<reference evidence="1 2" key="1">
    <citation type="submission" date="2023-04" db="EMBL/GenBank/DDBJ databases">
        <title>Genome of Basidiobolus ranarum AG-B5.</title>
        <authorList>
            <person name="Stajich J.E."/>
            <person name="Carter-House D."/>
            <person name="Gryganskyi A."/>
        </authorList>
    </citation>
    <scope>NUCLEOTIDE SEQUENCE [LARGE SCALE GENOMIC DNA]</scope>
    <source>
        <strain evidence="1 2">AG-B5</strain>
    </source>
</reference>
<gene>
    <name evidence="1" type="ORF">K7432_003504</name>
</gene>
<comment type="caution">
    <text evidence="1">The sequence shown here is derived from an EMBL/GenBank/DDBJ whole genome shotgun (WGS) entry which is preliminary data.</text>
</comment>
<evidence type="ECO:0000313" key="1">
    <source>
        <dbReference type="EMBL" id="KAK9721362.1"/>
    </source>
</evidence>
<organism evidence="1 2">
    <name type="scientific">Basidiobolus ranarum</name>
    <dbReference type="NCBI Taxonomy" id="34480"/>
    <lineage>
        <taxon>Eukaryota</taxon>
        <taxon>Fungi</taxon>
        <taxon>Fungi incertae sedis</taxon>
        <taxon>Zoopagomycota</taxon>
        <taxon>Entomophthoromycotina</taxon>
        <taxon>Basidiobolomycetes</taxon>
        <taxon>Basidiobolales</taxon>
        <taxon>Basidiobolaceae</taxon>
        <taxon>Basidiobolus</taxon>
    </lineage>
</organism>
<name>A0ABR2W6E6_9FUNG</name>
<dbReference type="EMBL" id="JASJQH010006983">
    <property type="protein sequence ID" value="KAK9721362.1"/>
    <property type="molecule type" value="Genomic_DNA"/>
</dbReference>
<sequence length="186" mass="20819">MSLIKAASSKLAISMTARTTLSQGVRMYSVQKQAVQVHQRDWMDADESHSFVQEAIRSVNEETISTLGERSVHKIGNYESQQEKPVKSVIRRDWLGTSEDVDYAQEAMRSVLQDTIYNPVGLNIHSFGSSIPFEQRSPAAAKQPLKADWLDAEDFHHATEAIRSFQSDTVNSLGQSDIHTTAQKLI</sequence>
<proteinExistence type="predicted"/>
<keyword evidence="2" id="KW-1185">Reference proteome</keyword>
<dbReference type="Proteomes" id="UP001479436">
    <property type="component" value="Unassembled WGS sequence"/>
</dbReference>
<protein>
    <submittedName>
        <fullName evidence="1">Uncharacterized protein</fullName>
    </submittedName>
</protein>